<evidence type="ECO:0000313" key="1">
    <source>
        <dbReference type="EMBL" id="AIM27402.1"/>
    </source>
</evidence>
<accession>A0A088E6L7</accession>
<gene>
    <name evidence="1" type="ORF">HA72_1257</name>
</gene>
<sequence length="271" mass="31396">MGWIEDKIRRCRSRACEEALLFVSDNLFRTRRNTLDIMDQVPSGWSGLNKLVREYVRKSMVIYRGLVFEDEIRHAVIEGYHSALRGNLHSAEESNRFILERFCLSRFVERTSNIYLDLIRSRTWHRLVDSGFIITSLGEALSRRKRLGTKASLEGEGIFLAGKPVCRKHLTFPEYSSDISRFRIKGKVKCKCGAPAVALTLAMPKVSALIGLTCYLLGHDSRTLERIYSNLSRIIHPYGFVKMDREKAILIWFRDYFMLSTEFSKIMKIDI</sequence>
<evidence type="ECO:0000313" key="2">
    <source>
        <dbReference type="Proteomes" id="UP000029084"/>
    </source>
</evidence>
<dbReference type="EMBL" id="CP008822">
    <property type="protein sequence ID" value="AIM27402.1"/>
    <property type="molecule type" value="Genomic_DNA"/>
</dbReference>
<reference evidence="1 2" key="1">
    <citation type="journal article" date="2014" name="J. Bacteriol.">
        <title>Role of an Archaeal PitA Transporter in the Copper and Arsenic Resistance of Metallosphaera sedula, an Extreme Thermoacidophile.</title>
        <authorList>
            <person name="McCarthy S."/>
            <person name="Ai C."/>
            <person name="Wheaton G."/>
            <person name="Tevatia R."/>
            <person name="Eckrich V."/>
            <person name="Kelly R."/>
            <person name="Blum P."/>
        </authorList>
    </citation>
    <scope>NUCLEOTIDE SEQUENCE [LARGE SCALE GENOMIC DNA]</scope>
    <source>
        <strain evidence="1 2">CuR1</strain>
    </source>
</reference>
<dbReference type="RefSeq" id="WP_012021204.1">
    <property type="nucleotide sequence ID" value="NZ_AP019770.1"/>
</dbReference>
<dbReference type="GeneID" id="91755754"/>
<dbReference type="OMA" id="SRVLHPY"/>
<dbReference type="Proteomes" id="UP000029084">
    <property type="component" value="Chromosome"/>
</dbReference>
<protein>
    <submittedName>
        <fullName evidence="1">Uncharacterized protein</fullName>
    </submittedName>
</protein>
<dbReference type="OrthoDB" id="42691at2157"/>
<dbReference type="AlphaFoldDB" id="A0A088E6L7"/>
<name>A0A088E6L7_9CREN</name>
<proteinExistence type="predicted"/>
<organism evidence="1 2">
    <name type="scientific">Metallosphaera sedula</name>
    <dbReference type="NCBI Taxonomy" id="43687"/>
    <lineage>
        <taxon>Archaea</taxon>
        <taxon>Thermoproteota</taxon>
        <taxon>Thermoprotei</taxon>
        <taxon>Sulfolobales</taxon>
        <taxon>Sulfolobaceae</taxon>
        <taxon>Metallosphaera</taxon>
    </lineage>
</organism>